<sequence>MVYFGSASFESCGSAIRVTRFGHRCTLISHNGGTLDFCNFTHNHSTYIQSHDHSTYIQFTIIYFHSHLHFQSHDHHTILQSLYIYFDRLNFMTREATVVYQCINYLQTNKYPSETTQATIRECLGESAQSCHPPHIEKFCPAEHRPQKQVENRGFPPPQEAWPLCHGGPLSSWMQKVNFQQWQVVPFPTRFRMQC</sequence>
<dbReference type="VEuPathDB" id="FungiDB:CLUG_05160"/>
<dbReference type="EMBL" id="CH408081">
    <property type="protein sequence ID" value="EEQ41032.1"/>
    <property type="molecule type" value="Genomic_DNA"/>
</dbReference>
<evidence type="ECO:0000313" key="2">
    <source>
        <dbReference type="Proteomes" id="UP000007703"/>
    </source>
</evidence>
<dbReference type="KEGG" id="clu:CLUG_05160"/>
<reference evidence="1 2" key="1">
    <citation type="journal article" date="2009" name="Nature">
        <title>Evolution of pathogenicity and sexual reproduction in eight Candida genomes.</title>
        <authorList>
            <person name="Butler G."/>
            <person name="Rasmussen M.D."/>
            <person name="Lin M.F."/>
            <person name="Santos M.A."/>
            <person name="Sakthikumar S."/>
            <person name="Munro C.A."/>
            <person name="Rheinbay E."/>
            <person name="Grabherr M."/>
            <person name="Forche A."/>
            <person name="Reedy J.L."/>
            <person name="Agrafioti I."/>
            <person name="Arnaud M.B."/>
            <person name="Bates S."/>
            <person name="Brown A.J."/>
            <person name="Brunke S."/>
            <person name="Costanzo M.C."/>
            <person name="Fitzpatrick D.A."/>
            <person name="de Groot P.W."/>
            <person name="Harris D."/>
            <person name="Hoyer L.L."/>
            <person name="Hube B."/>
            <person name="Klis F.M."/>
            <person name="Kodira C."/>
            <person name="Lennard N."/>
            <person name="Logue M.E."/>
            <person name="Martin R."/>
            <person name="Neiman A.M."/>
            <person name="Nikolaou E."/>
            <person name="Quail M.A."/>
            <person name="Quinn J."/>
            <person name="Santos M.C."/>
            <person name="Schmitzberger F.F."/>
            <person name="Sherlock G."/>
            <person name="Shah P."/>
            <person name="Silverstein K.A."/>
            <person name="Skrzypek M.S."/>
            <person name="Soll D."/>
            <person name="Staggs R."/>
            <person name="Stansfield I."/>
            <person name="Stumpf M.P."/>
            <person name="Sudbery P.E."/>
            <person name="Srikantha T."/>
            <person name="Zeng Q."/>
            <person name="Berman J."/>
            <person name="Berriman M."/>
            <person name="Heitman J."/>
            <person name="Gow N.A."/>
            <person name="Lorenz M.C."/>
            <person name="Birren B.W."/>
            <person name="Kellis M."/>
            <person name="Cuomo C.A."/>
        </authorList>
    </citation>
    <scope>NUCLEOTIDE SEQUENCE [LARGE SCALE GENOMIC DNA]</scope>
    <source>
        <strain evidence="1 2">ATCC 42720</strain>
    </source>
</reference>
<protein>
    <submittedName>
        <fullName evidence="1">Uncharacterized protein</fullName>
    </submittedName>
</protein>
<dbReference type="HOGENOM" id="CLU_1396169_0_0_1"/>
<organism evidence="1 2">
    <name type="scientific">Clavispora lusitaniae (strain ATCC 42720)</name>
    <name type="common">Yeast</name>
    <name type="synonym">Candida lusitaniae</name>
    <dbReference type="NCBI Taxonomy" id="306902"/>
    <lineage>
        <taxon>Eukaryota</taxon>
        <taxon>Fungi</taxon>
        <taxon>Dikarya</taxon>
        <taxon>Ascomycota</taxon>
        <taxon>Saccharomycotina</taxon>
        <taxon>Pichiomycetes</taxon>
        <taxon>Metschnikowiaceae</taxon>
        <taxon>Clavispora</taxon>
    </lineage>
</organism>
<dbReference type="AlphaFoldDB" id="C4Y9T9"/>
<proteinExistence type="predicted"/>
<accession>C4Y9T9</accession>
<dbReference type="InParanoid" id="C4Y9T9"/>
<evidence type="ECO:0000313" key="1">
    <source>
        <dbReference type="EMBL" id="EEQ41032.1"/>
    </source>
</evidence>
<dbReference type="Proteomes" id="UP000007703">
    <property type="component" value="Unassembled WGS sequence"/>
</dbReference>
<name>C4Y9T9_CLAL4</name>
<gene>
    <name evidence="1" type="ORF">CLUG_05160</name>
</gene>